<proteinExistence type="predicted"/>
<reference evidence="2 3" key="1">
    <citation type="submission" date="2019-11" db="EMBL/GenBank/DDBJ databases">
        <title>Whole genome sequence of Oryza granulata.</title>
        <authorList>
            <person name="Li W."/>
        </authorList>
    </citation>
    <scope>NUCLEOTIDE SEQUENCE [LARGE SCALE GENOMIC DNA]</scope>
    <source>
        <strain evidence="3">cv. Menghai</strain>
        <tissue evidence="2">Leaf</tissue>
    </source>
</reference>
<feature type="region of interest" description="Disordered" evidence="1">
    <location>
        <begin position="1"/>
        <end position="34"/>
    </location>
</feature>
<accession>A0A6G1F539</accession>
<dbReference type="AlphaFoldDB" id="A0A6G1F539"/>
<evidence type="ECO:0000313" key="2">
    <source>
        <dbReference type="EMBL" id="KAF0932020.1"/>
    </source>
</evidence>
<name>A0A6G1F539_9ORYZ</name>
<evidence type="ECO:0000313" key="3">
    <source>
        <dbReference type="Proteomes" id="UP000479710"/>
    </source>
</evidence>
<comment type="caution">
    <text evidence="2">The sequence shown here is derived from an EMBL/GenBank/DDBJ whole genome shotgun (WGS) entry which is preliminary data.</text>
</comment>
<dbReference type="Proteomes" id="UP000479710">
    <property type="component" value="Unassembled WGS sequence"/>
</dbReference>
<keyword evidence="3" id="KW-1185">Reference proteome</keyword>
<sequence length="90" mass="9526">MGAVSFPKRPRAHRRYGHQWEAPDPDPHCPSLPDKLPPLPAAAKICSSHRGETAPVPEDCSGGATPCSTSSALGFGQIRKIGIVGWWGGL</sequence>
<organism evidence="2 3">
    <name type="scientific">Oryza meyeriana var. granulata</name>
    <dbReference type="NCBI Taxonomy" id="110450"/>
    <lineage>
        <taxon>Eukaryota</taxon>
        <taxon>Viridiplantae</taxon>
        <taxon>Streptophyta</taxon>
        <taxon>Embryophyta</taxon>
        <taxon>Tracheophyta</taxon>
        <taxon>Spermatophyta</taxon>
        <taxon>Magnoliopsida</taxon>
        <taxon>Liliopsida</taxon>
        <taxon>Poales</taxon>
        <taxon>Poaceae</taxon>
        <taxon>BOP clade</taxon>
        <taxon>Oryzoideae</taxon>
        <taxon>Oryzeae</taxon>
        <taxon>Oryzinae</taxon>
        <taxon>Oryza</taxon>
        <taxon>Oryza meyeriana</taxon>
    </lineage>
</organism>
<feature type="compositionally biased region" description="Basic residues" evidence="1">
    <location>
        <begin position="8"/>
        <end position="17"/>
    </location>
</feature>
<evidence type="ECO:0000256" key="1">
    <source>
        <dbReference type="SAM" id="MobiDB-lite"/>
    </source>
</evidence>
<protein>
    <submittedName>
        <fullName evidence="2">Uncharacterized protein</fullName>
    </submittedName>
</protein>
<dbReference type="EMBL" id="SPHZ02000001">
    <property type="protein sequence ID" value="KAF0932020.1"/>
    <property type="molecule type" value="Genomic_DNA"/>
</dbReference>
<gene>
    <name evidence="2" type="ORF">E2562_007827</name>
</gene>